<evidence type="ECO:0000313" key="2">
    <source>
        <dbReference type="EMBL" id="KAG5607813.1"/>
    </source>
</evidence>
<reference evidence="2 3" key="1">
    <citation type="submission" date="2020-09" db="EMBL/GenBank/DDBJ databases">
        <title>De no assembly of potato wild relative species, Solanum commersonii.</title>
        <authorList>
            <person name="Cho K."/>
        </authorList>
    </citation>
    <scope>NUCLEOTIDE SEQUENCE [LARGE SCALE GENOMIC DNA]</scope>
    <source>
        <strain evidence="2">LZ3.2</strain>
        <tissue evidence="2">Leaf</tissue>
    </source>
</reference>
<gene>
    <name evidence="2" type="ORF">H5410_029305</name>
</gene>
<evidence type="ECO:0000256" key="1">
    <source>
        <dbReference type="SAM" id="MobiDB-lite"/>
    </source>
</evidence>
<keyword evidence="3" id="KW-1185">Reference proteome</keyword>
<proteinExistence type="predicted"/>
<dbReference type="AlphaFoldDB" id="A0A9J5Z6F1"/>
<dbReference type="EMBL" id="JACXVP010000005">
    <property type="protein sequence ID" value="KAG5607813.1"/>
    <property type="molecule type" value="Genomic_DNA"/>
</dbReference>
<protein>
    <submittedName>
        <fullName evidence="2">Uncharacterized protein</fullName>
    </submittedName>
</protein>
<evidence type="ECO:0000313" key="3">
    <source>
        <dbReference type="Proteomes" id="UP000824120"/>
    </source>
</evidence>
<dbReference type="Proteomes" id="UP000824120">
    <property type="component" value="Chromosome 5"/>
</dbReference>
<name>A0A9J5Z6F1_SOLCO</name>
<accession>A0A9J5Z6F1</accession>
<feature type="region of interest" description="Disordered" evidence="1">
    <location>
        <begin position="40"/>
        <end position="60"/>
    </location>
</feature>
<organism evidence="2 3">
    <name type="scientific">Solanum commersonii</name>
    <name type="common">Commerson's wild potato</name>
    <name type="synonym">Commerson's nightshade</name>
    <dbReference type="NCBI Taxonomy" id="4109"/>
    <lineage>
        <taxon>Eukaryota</taxon>
        <taxon>Viridiplantae</taxon>
        <taxon>Streptophyta</taxon>
        <taxon>Embryophyta</taxon>
        <taxon>Tracheophyta</taxon>
        <taxon>Spermatophyta</taxon>
        <taxon>Magnoliopsida</taxon>
        <taxon>eudicotyledons</taxon>
        <taxon>Gunneridae</taxon>
        <taxon>Pentapetalae</taxon>
        <taxon>asterids</taxon>
        <taxon>lamiids</taxon>
        <taxon>Solanales</taxon>
        <taxon>Solanaceae</taxon>
        <taxon>Solanoideae</taxon>
        <taxon>Solaneae</taxon>
        <taxon>Solanum</taxon>
    </lineage>
</organism>
<comment type="caution">
    <text evidence="2">The sequence shown here is derived from an EMBL/GenBank/DDBJ whole genome shotgun (WGS) entry which is preliminary data.</text>
</comment>
<sequence>MDLRKDLSYGASWSPWPIRPINKVKWSPVQTIVVDPVGHHGQDDPFTMSNDPRSSYGASWSPRPKWPIYKVKRTSEQLWSQLITTVKTAHIKGQKIPRARKPLILLILVCYNPRDFMVTLYSNVIFAKNLHGPPLRP</sequence>
<feature type="compositionally biased region" description="Polar residues" evidence="1">
    <location>
        <begin position="47"/>
        <end position="58"/>
    </location>
</feature>